<gene>
    <name evidence="1" type="ORF">HAX54_051918</name>
</gene>
<feature type="non-terminal residue" evidence="1">
    <location>
        <position position="1"/>
    </location>
</feature>
<sequence>SQAAQEGNKRVKVISCKSTPARRFRAKVVEEHGLKWFSAQKEAKYALKNWIDEGCLALEYPTICNTIRELGLGYVFAEPEECNLTLVRKFYANWDTFFRESTNVKIGVKWFASVLGHSMPSFACLS</sequence>
<dbReference type="Proteomes" id="UP000823775">
    <property type="component" value="Unassembled WGS sequence"/>
</dbReference>
<protein>
    <submittedName>
        <fullName evidence="1">Uncharacterized protein</fullName>
    </submittedName>
</protein>
<comment type="caution">
    <text evidence="1">The sequence shown here is derived from an EMBL/GenBank/DDBJ whole genome shotgun (WGS) entry which is preliminary data.</text>
</comment>
<proteinExistence type="predicted"/>
<evidence type="ECO:0000313" key="2">
    <source>
        <dbReference type="Proteomes" id="UP000823775"/>
    </source>
</evidence>
<name>A0ABS8WRS3_DATST</name>
<keyword evidence="2" id="KW-1185">Reference proteome</keyword>
<reference evidence="1 2" key="1">
    <citation type="journal article" date="2021" name="BMC Genomics">
        <title>Datura genome reveals duplications of psychoactive alkaloid biosynthetic genes and high mutation rate following tissue culture.</title>
        <authorList>
            <person name="Rajewski A."/>
            <person name="Carter-House D."/>
            <person name="Stajich J."/>
            <person name="Litt A."/>
        </authorList>
    </citation>
    <scope>NUCLEOTIDE SEQUENCE [LARGE SCALE GENOMIC DNA]</scope>
    <source>
        <strain evidence="1">AR-01</strain>
    </source>
</reference>
<dbReference type="EMBL" id="JACEIK010009323">
    <property type="protein sequence ID" value="MCE3052220.1"/>
    <property type="molecule type" value="Genomic_DNA"/>
</dbReference>
<feature type="non-terminal residue" evidence="1">
    <location>
        <position position="126"/>
    </location>
</feature>
<organism evidence="1 2">
    <name type="scientific">Datura stramonium</name>
    <name type="common">Jimsonweed</name>
    <name type="synonym">Common thornapple</name>
    <dbReference type="NCBI Taxonomy" id="4076"/>
    <lineage>
        <taxon>Eukaryota</taxon>
        <taxon>Viridiplantae</taxon>
        <taxon>Streptophyta</taxon>
        <taxon>Embryophyta</taxon>
        <taxon>Tracheophyta</taxon>
        <taxon>Spermatophyta</taxon>
        <taxon>Magnoliopsida</taxon>
        <taxon>eudicotyledons</taxon>
        <taxon>Gunneridae</taxon>
        <taxon>Pentapetalae</taxon>
        <taxon>asterids</taxon>
        <taxon>lamiids</taxon>
        <taxon>Solanales</taxon>
        <taxon>Solanaceae</taxon>
        <taxon>Solanoideae</taxon>
        <taxon>Datureae</taxon>
        <taxon>Datura</taxon>
    </lineage>
</organism>
<accession>A0ABS8WRS3</accession>
<evidence type="ECO:0000313" key="1">
    <source>
        <dbReference type="EMBL" id="MCE3052220.1"/>
    </source>
</evidence>